<dbReference type="InterPro" id="IPR029058">
    <property type="entry name" value="AB_hydrolase_fold"/>
</dbReference>
<keyword evidence="1" id="KW-0378">Hydrolase</keyword>
<reference evidence="1 2" key="1">
    <citation type="journal article" date="2018" name="Mol. Biol. Evol.">
        <title>Broad Genomic Sampling Reveals a Smut Pathogenic Ancestry of the Fungal Clade Ustilaginomycotina.</title>
        <authorList>
            <person name="Kijpornyongpan T."/>
            <person name="Mondo S.J."/>
            <person name="Barry K."/>
            <person name="Sandor L."/>
            <person name="Lee J."/>
            <person name="Lipzen A."/>
            <person name="Pangilinan J."/>
            <person name="LaButti K."/>
            <person name="Hainaut M."/>
            <person name="Henrissat B."/>
            <person name="Grigoriev I.V."/>
            <person name="Spatafora J.W."/>
            <person name="Aime M.C."/>
        </authorList>
    </citation>
    <scope>NUCLEOTIDE SEQUENCE [LARGE SCALE GENOMIC DNA]</scope>
    <source>
        <strain evidence="1 2">MCA 3882</strain>
    </source>
</reference>
<dbReference type="InParanoid" id="A0A316V575"/>
<gene>
    <name evidence="1" type="ORF">FA14DRAFT_181347</name>
</gene>
<organism evidence="1 2">
    <name type="scientific">Meira miltonrushii</name>
    <dbReference type="NCBI Taxonomy" id="1280837"/>
    <lineage>
        <taxon>Eukaryota</taxon>
        <taxon>Fungi</taxon>
        <taxon>Dikarya</taxon>
        <taxon>Basidiomycota</taxon>
        <taxon>Ustilaginomycotina</taxon>
        <taxon>Exobasidiomycetes</taxon>
        <taxon>Exobasidiales</taxon>
        <taxon>Brachybasidiaceae</taxon>
        <taxon>Meira</taxon>
    </lineage>
</organism>
<accession>A0A316V575</accession>
<dbReference type="Proteomes" id="UP000245771">
    <property type="component" value="Unassembled WGS sequence"/>
</dbReference>
<dbReference type="Gene3D" id="3.40.50.1820">
    <property type="entry name" value="alpha/beta hydrolase"/>
    <property type="match status" value="1"/>
</dbReference>
<proteinExistence type="predicted"/>
<dbReference type="STRING" id="1280837.A0A316V575"/>
<evidence type="ECO:0000313" key="2">
    <source>
        <dbReference type="Proteomes" id="UP000245771"/>
    </source>
</evidence>
<dbReference type="EMBL" id="KZ819605">
    <property type="protein sequence ID" value="PWN32666.1"/>
    <property type="molecule type" value="Genomic_DNA"/>
</dbReference>
<dbReference type="AlphaFoldDB" id="A0A316V575"/>
<protein>
    <submittedName>
        <fullName evidence="1">Alpha/beta-hydrolase</fullName>
    </submittedName>
</protein>
<evidence type="ECO:0000313" key="1">
    <source>
        <dbReference type="EMBL" id="PWN32666.1"/>
    </source>
</evidence>
<dbReference type="OrthoDB" id="94039at2759"/>
<dbReference type="SUPFAM" id="SSF53474">
    <property type="entry name" value="alpha/beta-Hydrolases"/>
    <property type="match status" value="1"/>
</dbReference>
<dbReference type="GO" id="GO:0016787">
    <property type="term" value="F:hydrolase activity"/>
    <property type="evidence" value="ECO:0007669"/>
    <property type="project" value="UniProtKB-KW"/>
</dbReference>
<sequence>MSFEAVRSYGRHILQPLGLFSSDKKQTQPRTQLLPPTTSKLWQSSTHTFFGAANRVSPAAWPATRFHEDANKIPFDTKYDKIYDPQTANVRQAASTTNSNDADYWLYEREAGRGGNETDDIVPQPILVVKRYIPTTNKAKGPGITLFILPGMGVPKEMFEPMLEVMLPILASANVVVDEIWSLDMPMSGETALANPPSYLYGNEKDIARDVLHFITAYLPVKAQKELPERLEYRAPKPSGRQESRENLHVIAHSMGAQSSILAAAHAPELFSSLTIFDPAIIPPGKILEGFTKLPNDVFCTLIPEHVQSRDALREIVGKNKRTNGWDKRAVEMYVKRGTIEDEERGGFKLTSPPRLEWALYYDKETCVHAFDRLQDLQIPLNAIMPSRPFATPPKLFEKVFNALPQEKRLVWMPNTTHQLVFERIDDCAHNVCEWLKVRSSGSKSHL</sequence>
<name>A0A316V575_9BASI</name>
<dbReference type="RefSeq" id="XP_025352968.1">
    <property type="nucleotide sequence ID" value="XM_025501087.1"/>
</dbReference>
<dbReference type="GeneID" id="37022868"/>
<keyword evidence="2" id="KW-1185">Reference proteome</keyword>